<dbReference type="InterPro" id="IPR050832">
    <property type="entry name" value="Bact_Acetyltransf"/>
</dbReference>
<evidence type="ECO:0000256" key="1">
    <source>
        <dbReference type="ARBA" id="ARBA00022679"/>
    </source>
</evidence>
<dbReference type="EMBL" id="JALQCY010000002">
    <property type="protein sequence ID" value="MCK9793811.1"/>
    <property type="molecule type" value="Genomic_DNA"/>
</dbReference>
<keyword evidence="2" id="KW-0012">Acyltransferase</keyword>
<protein>
    <submittedName>
        <fullName evidence="5">GNAT family N-acetyltransferase</fullName>
    </submittedName>
</protein>
<dbReference type="PANTHER" id="PTHR43877:SF2">
    <property type="entry name" value="AMINOALKYLPHOSPHONATE N-ACETYLTRANSFERASE-RELATED"/>
    <property type="match status" value="1"/>
</dbReference>
<name>A0ABT0J2T4_9MICO</name>
<dbReference type="CDD" id="cd04301">
    <property type="entry name" value="NAT_SF"/>
    <property type="match status" value="1"/>
</dbReference>
<evidence type="ECO:0000259" key="4">
    <source>
        <dbReference type="PROSITE" id="PS51186"/>
    </source>
</evidence>
<dbReference type="PANTHER" id="PTHR43877">
    <property type="entry name" value="AMINOALKYLPHOSPHONATE N-ACETYLTRANSFERASE-RELATED-RELATED"/>
    <property type="match status" value="1"/>
</dbReference>
<dbReference type="Gene3D" id="3.40.630.30">
    <property type="match status" value="1"/>
</dbReference>
<feature type="region of interest" description="Disordered" evidence="3">
    <location>
        <begin position="1"/>
        <end position="36"/>
    </location>
</feature>
<dbReference type="InterPro" id="IPR000182">
    <property type="entry name" value="GNAT_dom"/>
</dbReference>
<dbReference type="InterPro" id="IPR016181">
    <property type="entry name" value="Acyl_CoA_acyltransferase"/>
</dbReference>
<evidence type="ECO:0000256" key="3">
    <source>
        <dbReference type="SAM" id="MobiDB-lite"/>
    </source>
</evidence>
<feature type="domain" description="N-acetyltransferase" evidence="4">
    <location>
        <begin position="31"/>
        <end position="195"/>
    </location>
</feature>
<evidence type="ECO:0000313" key="6">
    <source>
        <dbReference type="Proteomes" id="UP001651050"/>
    </source>
</evidence>
<reference evidence="5 6" key="1">
    <citation type="submission" date="2022-02" db="EMBL/GenBank/DDBJ databases">
        <title>The car tank lid bacteriome: a reservoir of bacteria with potential in bioremediation of fuel.</title>
        <authorList>
            <person name="Vidal-Verdu A."/>
            <person name="Gomez-Martinez D."/>
            <person name="Latorre-Perez A."/>
            <person name="Pereto J."/>
            <person name="Porcar M."/>
        </authorList>
    </citation>
    <scope>NUCLEOTIDE SEQUENCE [LARGE SCALE GENOMIC DNA]</scope>
    <source>
        <strain evidence="5 6">4D.3</strain>
    </source>
</reference>
<dbReference type="SUPFAM" id="SSF55729">
    <property type="entry name" value="Acyl-CoA N-acyltransferases (Nat)"/>
    <property type="match status" value="1"/>
</dbReference>
<keyword evidence="1" id="KW-0808">Transferase</keyword>
<proteinExistence type="predicted"/>
<sequence>MRPDTVRLAPATPDSDRSGSDTSGSDPSVPVVLRERRPGDLPALVEALAAQQPSSGYPHRWPLPFPVEDFLVRPDEEVAWVAEVEGRAVGHVSVTSVPDDRYGAIWSAGAGRPVAELGCVSVLFVGPQAQGRGVGGALLDVAVAHLRDQGRTPVLDVDDRDGVAHAVYLHRGWRVVGEARFDWQREGAPPARMLVLP</sequence>
<evidence type="ECO:0000313" key="5">
    <source>
        <dbReference type="EMBL" id="MCK9793811.1"/>
    </source>
</evidence>
<dbReference type="Proteomes" id="UP001651050">
    <property type="component" value="Unassembled WGS sequence"/>
</dbReference>
<dbReference type="PROSITE" id="PS51186">
    <property type="entry name" value="GNAT"/>
    <property type="match status" value="1"/>
</dbReference>
<accession>A0ABT0J2T4</accession>
<organism evidence="5 6">
    <name type="scientific">Isoptericola peretonis</name>
    <dbReference type="NCBI Taxonomy" id="2918523"/>
    <lineage>
        <taxon>Bacteria</taxon>
        <taxon>Bacillati</taxon>
        <taxon>Actinomycetota</taxon>
        <taxon>Actinomycetes</taxon>
        <taxon>Micrococcales</taxon>
        <taxon>Promicromonosporaceae</taxon>
        <taxon>Isoptericola</taxon>
    </lineage>
</organism>
<evidence type="ECO:0000256" key="2">
    <source>
        <dbReference type="ARBA" id="ARBA00023315"/>
    </source>
</evidence>
<gene>
    <name evidence="5" type="ORF">M1843_08650</name>
</gene>
<dbReference type="Pfam" id="PF00583">
    <property type="entry name" value="Acetyltransf_1"/>
    <property type="match status" value="1"/>
</dbReference>
<keyword evidence="6" id="KW-1185">Reference proteome</keyword>
<comment type="caution">
    <text evidence="5">The sequence shown here is derived from an EMBL/GenBank/DDBJ whole genome shotgun (WGS) entry which is preliminary data.</text>
</comment>
<dbReference type="RefSeq" id="WP_416343642.1">
    <property type="nucleotide sequence ID" value="NZ_JALQCY010000002.1"/>
</dbReference>